<dbReference type="Proteomes" id="UP000019270">
    <property type="component" value="Unassembled WGS sequence"/>
</dbReference>
<name>W7LAS1_CYTFI</name>
<dbReference type="AlphaFoldDB" id="W7LAS1"/>
<reference evidence="2 3" key="2">
    <citation type="journal article" date="2016" name="Sci. Rep.">
        <title>A novel serine protease, Sep1, from Bacillus firmus DS-1 has nematicidal activity and degrades multiple intestinal-associated nematode proteins.</title>
        <authorList>
            <person name="Geng C."/>
            <person name="Nie X."/>
            <person name="Tang Z."/>
            <person name="Zhang Y."/>
            <person name="Lin J."/>
            <person name="Sun M."/>
            <person name="Peng D."/>
        </authorList>
    </citation>
    <scope>NUCLEOTIDE SEQUENCE [LARGE SCALE GENOMIC DNA]</scope>
    <source>
        <strain evidence="2 3">DS1</strain>
    </source>
</reference>
<comment type="caution">
    <text evidence="2">The sequence shown here is derived from an EMBL/GenBank/DDBJ whole genome shotgun (WGS) entry which is preliminary data.</text>
</comment>
<feature type="compositionally biased region" description="Basic and acidic residues" evidence="1">
    <location>
        <begin position="32"/>
        <end position="46"/>
    </location>
</feature>
<feature type="region of interest" description="Disordered" evidence="1">
    <location>
        <begin position="1"/>
        <end position="64"/>
    </location>
</feature>
<dbReference type="EMBL" id="APVL01000003">
    <property type="protein sequence ID" value="EWG12281.1"/>
    <property type="molecule type" value="Genomic_DNA"/>
</dbReference>
<organism evidence="2 3">
    <name type="scientific">Cytobacillus firmus DS1</name>
    <dbReference type="NCBI Taxonomy" id="1307436"/>
    <lineage>
        <taxon>Bacteria</taxon>
        <taxon>Bacillati</taxon>
        <taxon>Bacillota</taxon>
        <taxon>Bacilli</taxon>
        <taxon>Bacillales</taxon>
        <taxon>Bacillaceae</taxon>
        <taxon>Cytobacillus</taxon>
    </lineage>
</organism>
<proteinExistence type="predicted"/>
<protein>
    <submittedName>
        <fullName evidence="2">Uncharacterized protein</fullName>
    </submittedName>
</protein>
<evidence type="ECO:0000256" key="1">
    <source>
        <dbReference type="SAM" id="MobiDB-lite"/>
    </source>
</evidence>
<evidence type="ECO:0000313" key="2">
    <source>
        <dbReference type="EMBL" id="EWG12281.1"/>
    </source>
</evidence>
<sequence length="92" mass="10135">MGTKTAAAGELEDRYPHRQGRHPGGQVITPRPAERHRQQDADRSDNRCSCINPPPAGTSSKTFPLNPPLFLSTLNSPYTKLPWTSPLSCQPK</sequence>
<evidence type="ECO:0000313" key="3">
    <source>
        <dbReference type="Proteomes" id="UP000019270"/>
    </source>
</evidence>
<accession>W7LAS1</accession>
<reference evidence="3" key="1">
    <citation type="submission" date="2013-03" db="EMBL/GenBank/DDBJ databases">
        <title>Draft genome sequence of Bacillus firmus DS1.</title>
        <authorList>
            <person name="Peng D."/>
            <person name="Zhu L."/>
            <person name="Sun M."/>
        </authorList>
    </citation>
    <scope>NUCLEOTIDE SEQUENCE [LARGE SCALE GENOMIC DNA]</scope>
    <source>
        <strain evidence="3">DS1</strain>
    </source>
</reference>
<gene>
    <name evidence="2" type="ORF">PBF_05788</name>
</gene>